<dbReference type="Pfam" id="PF00076">
    <property type="entry name" value="RRM_1"/>
    <property type="match status" value="1"/>
</dbReference>
<gene>
    <name evidence="4" type="ORF">RDI58_014708</name>
</gene>
<feature type="domain" description="RRM" evidence="3">
    <location>
        <begin position="60"/>
        <end position="109"/>
    </location>
</feature>
<dbReference type="SUPFAM" id="SSF54928">
    <property type="entry name" value="RNA-binding domain, RBD"/>
    <property type="match status" value="1"/>
</dbReference>
<dbReference type="Gene3D" id="3.30.70.330">
    <property type="match status" value="1"/>
</dbReference>
<protein>
    <recommendedName>
        <fullName evidence="3">RRM domain-containing protein</fullName>
    </recommendedName>
</protein>
<dbReference type="InterPro" id="IPR000504">
    <property type="entry name" value="RRM_dom"/>
</dbReference>
<evidence type="ECO:0000313" key="4">
    <source>
        <dbReference type="EMBL" id="KAK6786183.1"/>
    </source>
</evidence>
<evidence type="ECO:0000259" key="3">
    <source>
        <dbReference type="Pfam" id="PF00076"/>
    </source>
</evidence>
<evidence type="ECO:0000313" key="5">
    <source>
        <dbReference type="Proteomes" id="UP001371456"/>
    </source>
</evidence>
<feature type="transmembrane region" description="Helical" evidence="2">
    <location>
        <begin position="35"/>
        <end position="61"/>
    </location>
</feature>
<keyword evidence="2" id="KW-0812">Transmembrane</keyword>
<sequence>MVGGRPEATLPPDASSTLFVEDLPEDCTRREVSRILLISLVSIVSWPILVFPFTLVFPYIFRPFGGYKEVRLVPKGSKHAGANPLNILCFVDFTSPHHAAAAMDALQGELDTLFFLDMGTSLLKLCIFTGTTFDP</sequence>
<dbReference type="Proteomes" id="UP001371456">
    <property type="component" value="Unassembled WGS sequence"/>
</dbReference>
<keyword evidence="2" id="KW-0472">Membrane</keyword>
<comment type="caution">
    <text evidence="4">The sequence shown here is derived from an EMBL/GenBank/DDBJ whole genome shotgun (WGS) entry which is preliminary data.</text>
</comment>
<dbReference type="AlphaFoldDB" id="A0AAN8TCV2"/>
<proteinExistence type="predicted"/>
<evidence type="ECO:0000256" key="1">
    <source>
        <dbReference type="ARBA" id="ARBA00022884"/>
    </source>
</evidence>
<keyword evidence="5" id="KW-1185">Reference proteome</keyword>
<dbReference type="GO" id="GO:0003723">
    <property type="term" value="F:RNA binding"/>
    <property type="evidence" value="ECO:0007669"/>
    <property type="project" value="UniProtKB-KW"/>
</dbReference>
<dbReference type="PANTHER" id="PTHR10501">
    <property type="entry name" value="U1 SMALL NUCLEAR RIBONUCLEOPROTEIN A/U2 SMALL NUCLEAR RIBONUCLEOPROTEIN B"/>
    <property type="match status" value="1"/>
</dbReference>
<dbReference type="InterPro" id="IPR012677">
    <property type="entry name" value="Nucleotide-bd_a/b_plait_sf"/>
</dbReference>
<reference evidence="4 5" key="1">
    <citation type="submission" date="2024-02" db="EMBL/GenBank/DDBJ databases">
        <title>de novo genome assembly of Solanum bulbocastanum strain 11H21.</title>
        <authorList>
            <person name="Hosaka A.J."/>
        </authorList>
    </citation>
    <scope>NUCLEOTIDE SEQUENCE [LARGE SCALE GENOMIC DNA]</scope>
    <source>
        <tissue evidence="4">Young leaves</tissue>
    </source>
</reference>
<accession>A0AAN8TCV2</accession>
<keyword evidence="2" id="KW-1133">Transmembrane helix</keyword>
<organism evidence="4 5">
    <name type="scientific">Solanum bulbocastanum</name>
    <name type="common">Wild potato</name>
    <dbReference type="NCBI Taxonomy" id="147425"/>
    <lineage>
        <taxon>Eukaryota</taxon>
        <taxon>Viridiplantae</taxon>
        <taxon>Streptophyta</taxon>
        <taxon>Embryophyta</taxon>
        <taxon>Tracheophyta</taxon>
        <taxon>Spermatophyta</taxon>
        <taxon>Magnoliopsida</taxon>
        <taxon>eudicotyledons</taxon>
        <taxon>Gunneridae</taxon>
        <taxon>Pentapetalae</taxon>
        <taxon>asterids</taxon>
        <taxon>lamiids</taxon>
        <taxon>Solanales</taxon>
        <taxon>Solanaceae</taxon>
        <taxon>Solanoideae</taxon>
        <taxon>Solaneae</taxon>
        <taxon>Solanum</taxon>
    </lineage>
</organism>
<keyword evidence="1" id="KW-0694">RNA-binding</keyword>
<dbReference type="InterPro" id="IPR035979">
    <property type="entry name" value="RBD_domain_sf"/>
</dbReference>
<dbReference type="EMBL" id="JBANQN010000006">
    <property type="protein sequence ID" value="KAK6786183.1"/>
    <property type="molecule type" value="Genomic_DNA"/>
</dbReference>
<name>A0AAN8TCV2_SOLBU</name>
<evidence type="ECO:0000256" key="2">
    <source>
        <dbReference type="SAM" id="Phobius"/>
    </source>
</evidence>